<sequence>MHAISFIQDLAVIMLVAGVVTILFHPSSSRWCWATSSPASLSAPTLRRLA</sequence>
<keyword evidence="1" id="KW-0472">Membrane</keyword>
<evidence type="ECO:0000313" key="3">
    <source>
        <dbReference type="Proteomes" id="UP000061348"/>
    </source>
</evidence>
<evidence type="ECO:0000256" key="1">
    <source>
        <dbReference type="SAM" id="Phobius"/>
    </source>
</evidence>
<feature type="transmembrane region" description="Helical" evidence="1">
    <location>
        <begin position="6"/>
        <end position="24"/>
    </location>
</feature>
<gene>
    <name evidence="2" type="ORF">PFLmoz3_01216</name>
</gene>
<protein>
    <submittedName>
        <fullName evidence="2">Uncharacterized protein</fullName>
    </submittedName>
</protein>
<comment type="caution">
    <text evidence="2">The sequence shown here is derived from an EMBL/GenBank/DDBJ whole genome shotgun (WGS) entry which is preliminary data.</text>
</comment>
<keyword evidence="1" id="KW-1133">Transmembrane helix</keyword>
<proteinExistence type="predicted"/>
<accession>A0A109LJ52</accession>
<dbReference type="EMBL" id="LCYA01000052">
    <property type="protein sequence ID" value="KWV88321.1"/>
    <property type="molecule type" value="Genomic_DNA"/>
</dbReference>
<evidence type="ECO:0000313" key="2">
    <source>
        <dbReference type="EMBL" id="KWV88321.1"/>
    </source>
</evidence>
<organism evidence="2 3">
    <name type="scientific">Pseudomonas fluorescens</name>
    <dbReference type="NCBI Taxonomy" id="294"/>
    <lineage>
        <taxon>Bacteria</taxon>
        <taxon>Pseudomonadati</taxon>
        <taxon>Pseudomonadota</taxon>
        <taxon>Gammaproteobacteria</taxon>
        <taxon>Pseudomonadales</taxon>
        <taxon>Pseudomonadaceae</taxon>
        <taxon>Pseudomonas</taxon>
    </lineage>
</organism>
<reference evidence="2 3" key="1">
    <citation type="submission" date="2015-05" db="EMBL/GenBank/DDBJ databases">
        <title>A genomic and transcriptomic approach to investigate the blue pigment phenotype in Pseudomonas fluorescens.</title>
        <authorList>
            <person name="Andreani N.A."/>
            <person name="Cardazzo B."/>
        </authorList>
    </citation>
    <scope>NUCLEOTIDE SEQUENCE [LARGE SCALE GENOMIC DNA]</scope>
    <source>
        <strain evidence="2 3">Ps_22</strain>
    </source>
</reference>
<dbReference type="AlphaFoldDB" id="A0A109LJ52"/>
<name>A0A109LJ52_PSEFL</name>
<keyword evidence="1" id="KW-0812">Transmembrane</keyword>
<dbReference type="Proteomes" id="UP000061348">
    <property type="component" value="Unassembled WGS sequence"/>
</dbReference>